<dbReference type="RefSeq" id="WP_055511764.1">
    <property type="nucleotide sequence ID" value="NZ_AP023440.1"/>
</dbReference>
<sequence>MAPLLALLDVNGTLVMAGTPSELLTVPVGQLISSRRRLTGTSMGSVQETRDMLDLCAARDITAVTGIITAEQAMCTAFKRLEAGGVRYRLVLDASTL</sequence>
<keyword evidence="2" id="KW-0862">Zinc</keyword>
<dbReference type="SUPFAM" id="SSF51735">
    <property type="entry name" value="NAD(P)-binding Rossmann-fold domains"/>
    <property type="match status" value="1"/>
</dbReference>
<reference evidence="4 5" key="1">
    <citation type="journal article" date="2014" name="Int. J. Syst. Evol. Microbiol.">
        <title>Complete genome sequence of Corynebacterium casei LMG S-19264T (=DSM 44701T), isolated from a smear-ripened cheese.</title>
        <authorList>
            <consortium name="US DOE Joint Genome Institute (JGI-PGF)"/>
            <person name="Walter F."/>
            <person name="Albersmeier A."/>
            <person name="Kalinowski J."/>
            <person name="Ruckert C."/>
        </authorList>
    </citation>
    <scope>NUCLEOTIDE SEQUENCE [LARGE SCALE GENOMIC DNA]</scope>
    <source>
        <strain evidence="4 5">JCM 4677</strain>
    </source>
</reference>
<dbReference type="KEGG" id="sgm:GCM10017557_70360"/>
<keyword evidence="5" id="KW-1185">Reference proteome</keyword>
<evidence type="ECO:0000256" key="3">
    <source>
        <dbReference type="ARBA" id="ARBA00023002"/>
    </source>
</evidence>
<dbReference type="InterPro" id="IPR036291">
    <property type="entry name" value="NAD(P)-bd_dom_sf"/>
</dbReference>
<gene>
    <name evidence="4" type="ORF">GCM10017557_70360</name>
</gene>
<dbReference type="Gene3D" id="3.90.180.10">
    <property type="entry name" value="Medium-chain alcohol dehydrogenases, catalytic domain"/>
    <property type="match status" value="1"/>
</dbReference>
<evidence type="ECO:0008006" key="6">
    <source>
        <dbReference type="Google" id="ProtNLM"/>
    </source>
</evidence>
<dbReference type="Gene3D" id="3.40.50.720">
    <property type="entry name" value="NAD(P)-binding Rossmann-like Domain"/>
    <property type="match status" value="1"/>
</dbReference>
<keyword evidence="3" id="KW-0560">Oxidoreductase</keyword>
<dbReference type="AlphaFoldDB" id="A0A7G1PEK1"/>
<evidence type="ECO:0000313" key="4">
    <source>
        <dbReference type="EMBL" id="BCL32177.1"/>
    </source>
</evidence>
<organism evidence="4 5">
    <name type="scientific">Streptomyces aurantiacus</name>
    <dbReference type="NCBI Taxonomy" id="47760"/>
    <lineage>
        <taxon>Bacteria</taxon>
        <taxon>Bacillati</taxon>
        <taxon>Actinomycetota</taxon>
        <taxon>Actinomycetes</taxon>
        <taxon>Kitasatosporales</taxon>
        <taxon>Streptomycetaceae</taxon>
        <taxon>Streptomyces</taxon>
        <taxon>Streptomyces aurantiacus group</taxon>
    </lineage>
</organism>
<dbReference type="OrthoDB" id="3567264at2"/>
<keyword evidence="1" id="KW-0479">Metal-binding</keyword>
<dbReference type="InterPro" id="IPR047109">
    <property type="entry name" value="CAD-like"/>
</dbReference>
<dbReference type="Proteomes" id="UP000516444">
    <property type="component" value="Chromosome"/>
</dbReference>
<dbReference type="GO" id="GO:0016616">
    <property type="term" value="F:oxidoreductase activity, acting on the CH-OH group of donors, NAD or NADP as acceptor"/>
    <property type="evidence" value="ECO:0007669"/>
    <property type="project" value="InterPro"/>
</dbReference>
<evidence type="ECO:0000313" key="5">
    <source>
        <dbReference type="Proteomes" id="UP000516444"/>
    </source>
</evidence>
<name>A0A7G1PEK1_9ACTN</name>
<protein>
    <recommendedName>
        <fullName evidence="6">Alcohol dehydrogenase</fullName>
    </recommendedName>
</protein>
<evidence type="ECO:0000256" key="2">
    <source>
        <dbReference type="ARBA" id="ARBA00022833"/>
    </source>
</evidence>
<evidence type="ECO:0000256" key="1">
    <source>
        <dbReference type="ARBA" id="ARBA00022723"/>
    </source>
</evidence>
<accession>A0A7G1PEK1</accession>
<dbReference type="GO" id="GO:0046872">
    <property type="term" value="F:metal ion binding"/>
    <property type="evidence" value="ECO:0007669"/>
    <property type="project" value="UniProtKB-KW"/>
</dbReference>
<dbReference type="PANTHER" id="PTHR42683">
    <property type="entry name" value="ALDEHYDE REDUCTASE"/>
    <property type="match status" value="1"/>
</dbReference>
<proteinExistence type="predicted"/>
<dbReference type="EMBL" id="AP023440">
    <property type="protein sequence ID" value="BCL32177.1"/>
    <property type="molecule type" value="Genomic_DNA"/>
</dbReference>